<dbReference type="Proteomes" id="UP000177583">
    <property type="component" value="Unassembled WGS sequence"/>
</dbReference>
<evidence type="ECO:0000256" key="4">
    <source>
        <dbReference type="ARBA" id="ARBA00022723"/>
    </source>
</evidence>
<evidence type="ECO:0000256" key="2">
    <source>
        <dbReference type="ARBA" id="ARBA00022485"/>
    </source>
</evidence>
<reference evidence="8 9" key="1">
    <citation type="journal article" date="2016" name="Nat. Commun.">
        <title>Thousands of microbial genomes shed light on interconnected biogeochemical processes in an aquifer system.</title>
        <authorList>
            <person name="Anantharaman K."/>
            <person name="Brown C.T."/>
            <person name="Hug L.A."/>
            <person name="Sharon I."/>
            <person name="Castelle C.J."/>
            <person name="Probst A.J."/>
            <person name="Thomas B.C."/>
            <person name="Singh A."/>
            <person name="Wilkins M.J."/>
            <person name="Karaoz U."/>
            <person name="Brodie E.L."/>
            <person name="Williams K.H."/>
            <person name="Hubbard S.S."/>
            <person name="Banfield J.F."/>
        </authorList>
    </citation>
    <scope>NUCLEOTIDE SEQUENCE [LARGE SCALE GENOMIC DNA]</scope>
</reference>
<evidence type="ECO:0000256" key="6">
    <source>
        <dbReference type="ARBA" id="ARBA00023014"/>
    </source>
</evidence>
<dbReference type="GO" id="GO:0051539">
    <property type="term" value="F:4 iron, 4 sulfur cluster binding"/>
    <property type="evidence" value="ECO:0007669"/>
    <property type="project" value="UniProtKB-KW"/>
</dbReference>
<keyword evidence="3" id="KW-0949">S-adenosyl-L-methionine</keyword>
<gene>
    <name evidence="8" type="ORF">A2557_13740</name>
</gene>
<dbReference type="InterPro" id="IPR013785">
    <property type="entry name" value="Aldolase_TIM"/>
</dbReference>
<keyword evidence="6" id="KW-0411">Iron-sulfur</keyword>
<evidence type="ECO:0000313" key="8">
    <source>
        <dbReference type="EMBL" id="OGH03808.1"/>
    </source>
</evidence>
<feature type="domain" description="Radical SAM core" evidence="7">
    <location>
        <begin position="41"/>
        <end position="181"/>
    </location>
</feature>
<organism evidence="8 9">
    <name type="scientific">Candidatus Lambdaproteobacteria bacterium RIFOXYD2_FULL_56_26</name>
    <dbReference type="NCBI Taxonomy" id="1817773"/>
    <lineage>
        <taxon>Bacteria</taxon>
        <taxon>Pseudomonadati</taxon>
        <taxon>Pseudomonadota</taxon>
        <taxon>Candidatus Lambdaproteobacteria</taxon>
    </lineage>
</organism>
<proteinExistence type="predicted"/>
<evidence type="ECO:0000256" key="3">
    <source>
        <dbReference type="ARBA" id="ARBA00022691"/>
    </source>
</evidence>
<protein>
    <recommendedName>
        <fullName evidence="7">Radical SAM core domain-containing protein</fullName>
    </recommendedName>
</protein>
<comment type="caution">
    <text evidence="8">The sequence shown here is derived from an EMBL/GenBank/DDBJ whole genome shotgun (WGS) entry which is preliminary data.</text>
</comment>
<dbReference type="GO" id="GO:0003824">
    <property type="term" value="F:catalytic activity"/>
    <property type="evidence" value="ECO:0007669"/>
    <property type="project" value="InterPro"/>
</dbReference>
<dbReference type="SFLD" id="SFLDS00029">
    <property type="entry name" value="Radical_SAM"/>
    <property type="match status" value="1"/>
</dbReference>
<dbReference type="SUPFAM" id="SSF102114">
    <property type="entry name" value="Radical SAM enzymes"/>
    <property type="match status" value="1"/>
</dbReference>
<dbReference type="AlphaFoldDB" id="A0A1F6H081"/>
<keyword evidence="5" id="KW-0408">Iron</keyword>
<dbReference type="InterPro" id="IPR058240">
    <property type="entry name" value="rSAM_sf"/>
</dbReference>
<comment type="cofactor">
    <cofactor evidence="1">
        <name>[4Fe-4S] cluster</name>
        <dbReference type="ChEBI" id="CHEBI:49883"/>
    </cofactor>
</comment>
<evidence type="ECO:0000313" key="9">
    <source>
        <dbReference type="Proteomes" id="UP000177583"/>
    </source>
</evidence>
<keyword evidence="4" id="KW-0479">Metal-binding</keyword>
<dbReference type="EMBL" id="MFNF01000012">
    <property type="protein sequence ID" value="OGH03808.1"/>
    <property type="molecule type" value="Genomic_DNA"/>
</dbReference>
<sequence length="275" mass="31533">MEPLTVSQHPRKSNLGKWIYPVNSRRAGGLSLGINLNGDQRCTFDCSYCQVERKLPSQLENPPVQLLLNEVRVFLTEYVKAGHWHEMQLKDIALAGDGEPTLFPELHRLMEGLVALKKELALDCRLVLFTNGSNLHRPDLQELWPRFFAAQGEVWAKLDFWDQESFQRINGKTLDHQSILDNLLHLGTQHPLTLQACFFKTRPDQGPNLEEVAQWAVQFDRLVASGLKVDRIQAYTVARAPRDPQVLPYSDQEMEEIGNDLCRLIGHRVELFFSH</sequence>
<evidence type="ECO:0000256" key="1">
    <source>
        <dbReference type="ARBA" id="ARBA00001966"/>
    </source>
</evidence>
<dbReference type="PANTHER" id="PTHR43787">
    <property type="entry name" value="FEMO COFACTOR BIOSYNTHESIS PROTEIN NIFB-RELATED"/>
    <property type="match status" value="1"/>
</dbReference>
<name>A0A1F6H081_9PROT</name>
<evidence type="ECO:0000256" key="5">
    <source>
        <dbReference type="ARBA" id="ARBA00023004"/>
    </source>
</evidence>
<keyword evidence="2" id="KW-0004">4Fe-4S</keyword>
<dbReference type="GO" id="GO:0046872">
    <property type="term" value="F:metal ion binding"/>
    <property type="evidence" value="ECO:0007669"/>
    <property type="project" value="UniProtKB-KW"/>
</dbReference>
<dbReference type="Pfam" id="PF04055">
    <property type="entry name" value="Radical_SAM"/>
    <property type="match status" value="1"/>
</dbReference>
<accession>A0A1F6H081</accession>
<dbReference type="PANTHER" id="PTHR43787:SF3">
    <property type="entry name" value="ARYLSULFATASE REGULATORY PROTEIN"/>
    <property type="match status" value="1"/>
</dbReference>
<dbReference type="InterPro" id="IPR007197">
    <property type="entry name" value="rSAM"/>
</dbReference>
<dbReference type="Gene3D" id="3.20.20.70">
    <property type="entry name" value="Aldolase class I"/>
    <property type="match status" value="1"/>
</dbReference>
<dbReference type="CDD" id="cd01335">
    <property type="entry name" value="Radical_SAM"/>
    <property type="match status" value="1"/>
</dbReference>
<evidence type="ECO:0000259" key="7">
    <source>
        <dbReference type="Pfam" id="PF04055"/>
    </source>
</evidence>